<dbReference type="eggNOG" id="COG3874">
    <property type="taxonomic scope" value="Bacteria"/>
</dbReference>
<evidence type="ECO:0000313" key="1">
    <source>
        <dbReference type="EMBL" id="AEE96635.1"/>
    </source>
</evidence>
<dbReference type="STRING" id="697281.Mahau_1443"/>
<name>F3ZXW5_MAHA5</name>
<dbReference type="Proteomes" id="UP000008457">
    <property type="component" value="Chromosome"/>
</dbReference>
<organism evidence="1 2">
    <name type="scientific">Mahella australiensis (strain DSM 15567 / CIP 107919 / 50-1 BON)</name>
    <dbReference type="NCBI Taxonomy" id="697281"/>
    <lineage>
        <taxon>Bacteria</taxon>
        <taxon>Bacillati</taxon>
        <taxon>Bacillota</taxon>
        <taxon>Clostridia</taxon>
        <taxon>Thermoanaerobacterales</taxon>
        <taxon>Thermoanaerobacterales Family IV. Incertae Sedis</taxon>
        <taxon>Mahella</taxon>
    </lineage>
</organism>
<protein>
    <submittedName>
        <fullName evidence="1">Sporulation protein YtfJ</fullName>
    </submittedName>
</protein>
<accession>F3ZXW5</accession>
<dbReference type="EMBL" id="CP002360">
    <property type="protein sequence ID" value="AEE96635.1"/>
    <property type="molecule type" value="Genomic_DNA"/>
</dbReference>
<gene>
    <name evidence="1" type="ordered locus">Mahau_1443</name>
</gene>
<reference evidence="1 2" key="2">
    <citation type="journal article" date="2011" name="Stand. Genomic Sci.">
        <title>Complete genome sequence of Mahella australiensis type strain (50-1 BON).</title>
        <authorList>
            <person name="Sikorski J."/>
            <person name="Teshima H."/>
            <person name="Nolan M."/>
            <person name="Lucas S."/>
            <person name="Hammon N."/>
            <person name="Deshpande S."/>
            <person name="Cheng J.F."/>
            <person name="Pitluck S."/>
            <person name="Liolios K."/>
            <person name="Pagani I."/>
            <person name="Ivanova N."/>
            <person name="Huntemann M."/>
            <person name="Mavromatis K."/>
            <person name="Ovchinikova G."/>
            <person name="Pati A."/>
            <person name="Tapia R."/>
            <person name="Han C."/>
            <person name="Goodwin L."/>
            <person name="Chen A."/>
            <person name="Palaniappan K."/>
            <person name="Land M."/>
            <person name="Hauser L."/>
            <person name="Ngatchou-Djao O.D."/>
            <person name="Rohde M."/>
            <person name="Pukall R."/>
            <person name="Spring S."/>
            <person name="Abt B."/>
            <person name="Goker M."/>
            <person name="Detter J.C."/>
            <person name="Woyke T."/>
            <person name="Bristow J."/>
            <person name="Markowitz V."/>
            <person name="Hugenholtz P."/>
            <person name="Eisen J.A."/>
            <person name="Kyrpides N.C."/>
            <person name="Klenk H.P."/>
            <person name="Lapidus A."/>
        </authorList>
    </citation>
    <scope>NUCLEOTIDE SEQUENCE [LARGE SCALE GENOMIC DNA]</scope>
    <source>
        <strain evidence="2">DSM 15567 / CIP 107919 / 50-1 BON</strain>
    </source>
</reference>
<dbReference type="AlphaFoldDB" id="F3ZXW5"/>
<dbReference type="NCBIfam" id="TIGR02874">
    <property type="entry name" value="spore_ytfJ"/>
    <property type="match status" value="1"/>
</dbReference>
<keyword evidence="2" id="KW-1185">Reference proteome</keyword>
<dbReference type="PANTHER" id="PTHR39162:SF1">
    <property type="entry name" value="SPORULATION PROTEIN YTFJ"/>
    <property type="match status" value="1"/>
</dbReference>
<dbReference type="KEGG" id="mas:Mahau_1443"/>
<dbReference type="OrthoDB" id="9796262at2"/>
<reference evidence="2" key="1">
    <citation type="submission" date="2010-11" db="EMBL/GenBank/DDBJ databases">
        <title>The complete genome of Mahella australiensis DSM 15567.</title>
        <authorList>
            <consortium name="US DOE Joint Genome Institute (JGI-PGF)"/>
            <person name="Lucas S."/>
            <person name="Copeland A."/>
            <person name="Lapidus A."/>
            <person name="Bruce D."/>
            <person name="Goodwin L."/>
            <person name="Pitluck S."/>
            <person name="Kyrpides N."/>
            <person name="Mavromatis K."/>
            <person name="Pagani I."/>
            <person name="Ivanova N."/>
            <person name="Teshima H."/>
            <person name="Brettin T."/>
            <person name="Detter J.C."/>
            <person name="Han C."/>
            <person name="Tapia R."/>
            <person name="Land M."/>
            <person name="Hauser L."/>
            <person name="Markowitz V."/>
            <person name="Cheng J.-F."/>
            <person name="Hugenholtz P."/>
            <person name="Woyke T."/>
            <person name="Wu D."/>
            <person name="Spring S."/>
            <person name="Pukall R."/>
            <person name="Steenblock K."/>
            <person name="Schneider S."/>
            <person name="Klenk H.-P."/>
            <person name="Eisen J.A."/>
        </authorList>
    </citation>
    <scope>NUCLEOTIDE SEQUENCE [LARGE SCALE GENOMIC DNA]</scope>
    <source>
        <strain evidence="2">DSM 15567 / CIP 107919 / 50-1 BON</strain>
    </source>
</reference>
<dbReference type="InterPro" id="IPR014229">
    <property type="entry name" value="Spore_YtfJ"/>
</dbReference>
<dbReference type="PANTHER" id="PTHR39162">
    <property type="entry name" value="GLL3345 PROTEIN"/>
    <property type="match status" value="1"/>
</dbReference>
<proteinExistence type="predicted"/>
<dbReference type="PIRSF" id="PIRSF021377">
    <property type="entry name" value="YtfJ"/>
    <property type="match status" value="1"/>
</dbReference>
<dbReference type="RefSeq" id="WP_013781064.1">
    <property type="nucleotide sequence ID" value="NC_015520.1"/>
</dbReference>
<dbReference type="Pfam" id="PF09579">
    <property type="entry name" value="Spore_YtfJ"/>
    <property type="match status" value="1"/>
</dbReference>
<dbReference type="HOGENOM" id="CLU_115880_0_1_9"/>
<sequence length="141" mass="15165">MAEQHPIQDIMRTTMENIKDMIDVNTIVGDAVETSEGKVIIPISRVSFGFVSGGGDYNITSNRGKETSANADTAEGSKLPFAGGTGAGVTVQPVAFLVVGKEQIRLLPVLYNNVVDRLVDAVPQLLNEVKGFMKNDEENIE</sequence>
<evidence type="ECO:0000313" key="2">
    <source>
        <dbReference type="Proteomes" id="UP000008457"/>
    </source>
</evidence>